<feature type="domain" description="Spondin" evidence="3">
    <location>
        <begin position="14"/>
        <end position="210"/>
    </location>
</feature>
<dbReference type="InterPro" id="IPR026444">
    <property type="entry name" value="Secre_tail"/>
</dbReference>
<dbReference type="InterPro" id="IPR009465">
    <property type="entry name" value="Spondin_N"/>
</dbReference>
<organism evidence="4 5">
    <name type="scientific">Flavivirga eckloniae</name>
    <dbReference type="NCBI Taxonomy" id="1803846"/>
    <lineage>
        <taxon>Bacteria</taxon>
        <taxon>Pseudomonadati</taxon>
        <taxon>Bacteroidota</taxon>
        <taxon>Flavobacteriia</taxon>
        <taxon>Flavobacteriales</taxon>
        <taxon>Flavobacteriaceae</taxon>
        <taxon>Flavivirga</taxon>
    </lineage>
</organism>
<evidence type="ECO:0000259" key="3">
    <source>
        <dbReference type="PROSITE" id="PS51020"/>
    </source>
</evidence>
<keyword evidence="1 2" id="KW-0732">Signal</keyword>
<dbReference type="RefSeq" id="WP_102754739.1">
    <property type="nucleotide sequence ID" value="NZ_CP025791.1"/>
</dbReference>
<dbReference type="InterPro" id="IPR038678">
    <property type="entry name" value="Spondin_N_sf"/>
</dbReference>
<dbReference type="EMBL" id="CP025791">
    <property type="protein sequence ID" value="AUP78081.1"/>
    <property type="molecule type" value="Genomic_DNA"/>
</dbReference>
<dbReference type="Gene3D" id="2.60.40.2130">
    <property type="entry name" value="F-spondin domain"/>
    <property type="match status" value="1"/>
</dbReference>
<gene>
    <name evidence="4" type="ORF">C1H87_04870</name>
</gene>
<dbReference type="Pfam" id="PF18962">
    <property type="entry name" value="Por_Secre_tail"/>
    <property type="match status" value="1"/>
</dbReference>
<dbReference type="AlphaFoldDB" id="A0A2K9PLZ0"/>
<dbReference type="Pfam" id="PF06468">
    <property type="entry name" value="Spond_N"/>
    <property type="match status" value="1"/>
</dbReference>
<proteinExistence type="predicted"/>
<reference evidence="4 5" key="1">
    <citation type="submission" date="2018-01" db="EMBL/GenBank/DDBJ databases">
        <title>Complete genome sequence of Flavivirga eckloniae ECD14 isolated from seaweed Ecklonia cava.</title>
        <authorList>
            <person name="Lee J.H."/>
            <person name="Baik K.S."/>
            <person name="Seong C.N."/>
        </authorList>
    </citation>
    <scope>NUCLEOTIDE SEQUENCE [LARGE SCALE GENOMIC DNA]</scope>
    <source>
        <strain evidence="4 5">ECD14</strain>
    </source>
</reference>
<dbReference type="PROSITE" id="PS51020">
    <property type="entry name" value="SPONDIN"/>
    <property type="match status" value="1"/>
</dbReference>
<evidence type="ECO:0000256" key="2">
    <source>
        <dbReference type="SAM" id="SignalP"/>
    </source>
</evidence>
<dbReference type="Proteomes" id="UP000235826">
    <property type="component" value="Chromosome"/>
</dbReference>
<evidence type="ECO:0000256" key="1">
    <source>
        <dbReference type="ARBA" id="ARBA00022729"/>
    </source>
</evidence>
<feature type="signal peptide" evidence="2">
    <location>
        <begin position="1"/>
        <end position="24"/>
    </location>
</feature>
<evidence type="ECO:0000313" key="5">
    <source>
        <dbReference type="Proteomes" id="UP000235826"/>
    </source>
</evidence>
<evidence type="ECO:0000313" key="4">
    <source>
        <dbReference type="EMBL" id="AUP78081.1"/>
    </source>
</evidence>
<dbReference type="OrthoDB" id="8478811at2"/>
<dbReference type="KEGG" id="fek:C1H87_04870"/>
<protein>
    <recommendedName>
        <fullName evidence="3">Spondin domain-containing protein</fullName>
    </recommendedName>
</protein>
<feature type="chain" id="PRO_5014856268" description="Spondin domain-containing protein" evidence="2">
    <location>
        <begin position="25"/>
        <end position="313"/>
    </location>
</feature>
<keyword evidence="5" id="KW-1185">Reference proteome</keyword>
<name>A0A2K9PLZ0_9FLAO</name>
<accession>A0A2K9PLZ0</accession>
<dbReference type="NCBIfam" id="NF038123">
    <property type="entry name" value="NF038123_dom"/>
    <property type="match status" value="1"/>
</dbReference>
<dbReference type="NCBIfam" id="TIGR04183">
    <property type="entry name" value="Por_Secre_tail"/>
    <property type="match status" value="1"/>
</dbReference>
<sequence>MKKITLLFFCICFIPLLSFSQSTANYTVEFASIWEEVSTNPTDGQSTINLPNSAHWSPLALVTHQTADTFFKVGAAASPGIEDIAETGGTNIFQNEVNTNADADKVVVGSGLGSAKGSIVINSLDVSENYPLVTLASMIAPSPDWFIGINGISLRSGNNSVNNGWKDTFTIDLYPYDAGTEDGNLYSGSNPDSNPIGVIASRSNVTPFNDKKIGTLTFTYNSSTLSAETANTVDSIKIFPNPTHGHITVSNIQNIELSSVKVYNVLGRLVKQIKVIKDVSKLHANLTDLSKGIYLLNLKTIDGKNKSEKLVIN</sequence>